<reference evidence="2 3" key="1">
    <citation type="submission" date="2021-05" db="EMBL/GenBank/DDBJ databases">
        <title>Genome Assembly of Synthetic Allotetraploid Brassica napus Reveals Homoeologous Exchanges between Subgenomes.</title>
        <authorList>
            <person name="Davis J.T."/>
        </authorList>
    </citation>
    <scope>NUCLEOTIDE SEQUENCE [LARGE SCALE GENOMIC DNA]</scope>
    <source>
        <strain evidence="3">cv. Da-Ae</strain>
        <tissue evidence="2">Seedling</tissue>
    </source>
</reference>
<feature type="region of interest" description="Disordered" evidence="1">
    <location>
        <begin position="69"/>
        <end position="139"/>
    </location>
</feature>
<accession>A0ABQ7YZE9</accession>
<gene>
    <name evidence="2" type="ORF">HID58_070650</name>
</gene>
<evidence type="ECO:0000313" key="3">
    <source>
        <dbReference type="Proteomes" id="UP000824890"/>
    </source>
</evidence>
<organism evidence="2 3">
    <name type="scientific">Brassica napus</name>
    <name type="common">Rape</name>
    <dbReference type="NCBI Taxonomy" id="3708"/>
    <lineage>
        <taxon>Eukaryota</taxon>
        <taxon>Viridiplantae</taxon>
        <taxon>Streptophyta</taxon>
        <taxon>Embryophyta</taxon>
        <taxon>Tracheophyta</taxon>
        <taxon>Spermatophyta</taxon>
        <taxon>Magnoliopsida</taxon>
        <taxon>eudicotyledons</taxon>
        <taxon>Gunneridae</taxon>
        <taxon>Pentapetalae</taxon>
        <taxon>rosids</taxon>
        <taxon>malvids</taxon>
        <taxon>Brassicales</taxon>
        <taxon>Brassicaceae</taxon>
        <taxon>Brassiceae</taxon>
        <taxon>Brassica</taxon>
    </lineage>
</organism>
<name>A0ABQ7YZE9_BRANA</name>
<evidence type="ECO:0000313" key="2">
    <source>
        <dbReference type="EMBL" id="KAH0873288.1"/>
    </source>
</evidence>
<dbReference type="Proteomes" id="UP000824890">
    <property type="component" value="Unassembled WGS sequence"/>
</dbReference>
<sequence>MRNESQASDLWFSRSAKGVLTVVSVVAVSLLSHVSHPSVSMNTFTFSFATTKVMFRLFCCFISCTKIRPSSPQPQVVETGKKIPESPPLSKVATTEKKKPRPSPRLPVKASGRRKRYGKNAGGVGGCGGGCGSGGCGGG</sequence>
<feature type="compositionally biased region" description="Gly residues" evidence="1">
    <location>
        <begin position="120"/>
        <end position="139"/>
    </location>
</feature>
<comment type="caution">
    <text evidence="2">The sequence shown here is derived from an EMBL/GenBank/DDBJ whole genome shotgun (WGS) entry which is preliminary data.</text>
</comment>
<proteinExistence type="predicted"/>
<keyword evidence="3" id="KW-1185">Reference proteome</keyword>
<evidence type="ECO:0000256" key="1">
    <source>
        <dbReference type="SAM" id="MobiDB-lite"/>
    </source>
</evidence>
<dbReference type="EMBL" id="JAGKQM010000016">
    <property type="protein sequence ID" value="KAH0873288.1"/>
    <property type="molecule type" value="Genomic_DNA"/>
</dbReference>
<protein>
    <submittedName>
        <fullName evidence="2">Uncharacterized protein</fullName>
    </submittedName>
</protein>